<accession>E6N8E0</accession>
<reference evidence="2 5" key="1">
    <citation type="journal article" date="2005" name="Environ. Microbiol.">
        <title>Genetic and functional properties of uncultivated thermophilic crenarchaeotes from a subsurface gold mine as revealed by analysis of genome fragments.</title>
        <authorList>
            <person name="Nunoura T."/>
            <person name="Hirayama H."/>
            <person name="Takami H."/>
            <person name="Oida H."/>
            <person name="Nishi S."/>
            <person name="Shimamura S."/>
            <person name="Suzuki Y."/>
            <person name="Inagaki F."/>
            <person name="Takai K."/>
            <person name="Nealson K.H."/>
            <person name="Horikoshi K."/>
        </authorList>
    </citation>
    <scope>NUCLEOTIDE SEQUENCE [LARGE SCALE GENOMIC DNA]</scope>
</reference>
<name>E6N8E0_CALS0</name>
<gene>
    <name evidence="4" type="ORF">CSUB_C1452</name>
    <name evidence="2" type="ORF">HGMM_F04B03C25</name>
    <name evidence="3" type="ORF">HGMM_F30C12C13</name>
</gene>
<dbReference type="Pfam" id="PF12654">
    <property type="entry name" value="DUF3786"/>
    <property type="match status" value="1"/>
</dbReference>
<proteinExistence type="predicted"/>
<evidence type="ECO:0000313" key="2">
    <source>
        <dbReference type="EMBL" id="BAJ48559.1"/>
    </source>
</evidence>
<dbReference type="AlphaFoldDB" id="E6N8E0"/>
<organism evidence="2 5">
    <name type="scientific">Caldiarchaeum subterraneum</name>
    <dbReference type="NCBI Taxonomy" id="311458"/>
    <lineage>
        <taxon>Archaea</taxon>
        <taxon>Nitrososphaerota</taxon>
        <taxon>Candidatus Caldarchaeales</taxon>
        <taxon>Candidatus Caldarchaeaceae</taxon>
        <taxon>Candidatus Caldarchaeum</taxon>
    </lineage>
</organism>
<dbReference type="EMBL" id="AP011869">
    <property type="protein sequence ID" value="BAJ48595.1"/>
    <property type="molecule type" value="Genomic_DNA"/>
</dbReference>
<dbReference type="Proteomes" id="UP000008120">
    <property type="component" value="Chromosome"/>
</dbReference>
<dbReference type="EMBL" id="AP011868">
    <property type="protein sequence ID" value="BAJ48559.1"/>
    <property type="molecule type" value="Genomic_DNA"/>
</dbReference>
<evidence type="ECO:0000313" key="3">
    <source>
        <dbReference type="EMBL" id="BAJ48595.1"/>
    </source>
</evidence>
<protein>
    <recommendedName>
        <fullName evidence="1">DUF3786 domain-containing protein</fullName>
    </recommendedName>
</protein>
<reference evidence="2 5" key="2">
    <citation type="journal article" date="2011" name="Nucleic Acids Res.">
        <title>Insights into the evolution of Archaea and eukaryotic protein modifier systems revealed by the genome of a novel archaeal group.</title>
        <authorList>
            <person name="Nunoura T."/>
            <person name="Takaki Y."/>
            <person name="Kakuta J."/>
            <person name="Nishi S."/>
            <person name="Sugahara J."/>
            <person name="Kazama H."/>
            <person name="Chee G."/>
            <person name="Hattori M."/>
            <person name="Kanai A."/>
            <person name="Atomi H."/>
            <person name="Takai K."/>
            <person name="Takami H."/>
        </authorList>
    </citation>
    <scope>NUCLEOTIDE SEQUENCE [LARGE SCALE GENOMIC DNA]</scope>
</reference>
<evidence type="ECO:0000313" key="4">
    <source>
        <dbReference type="EMBL" id="BAJ51303.1"/>
    </source>
</evidence>
<evidence type="ECO:0000313" key="5">
    <source>
        <dbReference type="Proteomes" id="UP000008120"/>
    </source>
</evidence>
<dbReference type="InterPro" id="IPR024264">
    <property type="entry name" value="DUF3786"/>
</dbReference>
<dbReference type="EMBL" id="BA000048">
    <property type="protein sequence ID" value="BAJ51303.1"/>
    <property type="molecule type" value="Genomic_DNA"/>
</dbReference>
<dbReference type="BioCyc" id="CCAL311458:G131R-1473-MONOMER"/>
<evidence type="ECO:0000259" key="1">
    <source>
        <dbReference type="Pfam" id="PF12654"/>
    </source>
</evidence>
<sequence>MLQGDDVLLGASPAAYAEWVARDFQRLRSANHSAVMKKCDVVFLRGDGAKPSRYIVNVLNKTFTVELDEGKVVDLMTGKDAGEKLSYVILEYLLGEGAAGQDSWQPLDTLLKTSAYLSYYQKTVLNPLLKTFGNQALLFEESSRMLGGKREKLGGTAYSFTFLPKVRLLIQVWFGDETEMRKTSINASYNMSAAKFLKPTPLLIAFEILTTLLTKTIKKQKT</sequence>
<dbReference type="KEGG" id="csu:CSUB_C1452"/>
<feature type="domain" description="DUF3786" evidence="1">
    <location>
        <begin position="53"/>
        <end position="209"/>
    </location>
</feature>